<reference evidence="1" key="1">
    <citation type="submission" date="2019-02" db="EMBL/GenBank/DDBJ databases">
        <authorList>
            <person name="Li S.-H."/>
        </authorList>
    </citation>
    <scope>NUCLEOTIDE SEQUENCE</scope>
    <source>
        <strain evidence="1">IMCC14734</strain>
    </source>
</reference>
<evidence type="ECO:0000313" key="1">
    <source>
        <dbReference type="EMBL" id="MCX2982645.1"/>
    </source>
</evidence>
<dbReference type="EMBL" id="SHNN01000004">
    <property type="protein sequence ID" value="MCX2982645.1"/>
    <property type="molecule type" value="Genomic_DNA"/>
</dbReference>
<organism evidence="1 2">
    <name type="scientific">Candidatus Litorirhabdus singularis</name>
    <dbReference type="NCBI Taxonomy" id="2518993"/>
    <lineage>
        <taxon>Bacteria</taxon>
        <taxon>Pseudomonadati</taxon>
        <taxon>Pseudomonadota</taxon>
        <taxon>Gammaproteobacteria</taxon>
        <taxon>Cellvibrionales</taxon>
        <taxon>Halieaceae</taxon>
        <taxon>Candidatus Litorirhabdus</taxon>
    </lineage>
</organism>
<evidence type="ECO:0000313" key="2">
    <source>
        <dbReference type="Proteomes" id="UP001143362"/>
    </source>
</evidence>
<dbReference type="Gene3D" id="3.30.420.40">
    <property type="match status" value="2"/>
</dbReference>
<dbReference type="Gene3D" id="3.90.640.10">
    <property type="entry name" value="Actin, Chain A, domain 4"/>
    <property type="match status" value="1"/>
</dbReference>
<sequence length="435" mass="47115">MNEFILDLNDRNLTLWRGDQALLSSPGYCFRQADSYQFGEAAREQARLHPRSIQHRYWWQLGLEPLQPAFGAARHSADLVHQHLLQLHELGGKPDSLILAVPGSMHTEQLSLLLGIVSQCPFEVAGIVDRAIASAATVALPDHGYLLELQLHQSLITQLQQVDGQLLRGTVTPIPGCGWLALQDALANAIADTFIRQTRFDPRRKATSEQVLYDQLGSVLQQLGQHSEYNFELEGRQARLERSALEASCQPVIERITRAVPESCQRLLLDSVVASLPGSSSTFGDAHICSAEQVVQGIRLHHELITGSGADVHHITQLPAKTTAAMAATTAATAVTTAPPTAVATTTETVEPTNQVEVTAAPPQLQPTTATESGSFRLEYEAGTFTLHPGSGNLPTVNGHPLRAAMQLRAGDRVETVDGKRITIAAMETDDGPQT</sequence>
<name>A0ABT3TK10_9GAMM</name>
<dbReference type="RefSeq" id="WP_279246678.1">
    <property type="nucleotide sequence ID" value="NZ_SHNN01000004.1"/>
</dbReference>
<proteinExistence type="predicted"/>
<evidence type="ECO:0008006" key="3">
    <source>
        <dbReference type="Google" id="ProtNLM"/>
    </source>
</evidence>
<dbReference type="Proteomes" id="UP001143362">
    <property type="component" value="Unassembled WGS sequence"/>
</dbReference>
<accession>A0ABT3TK10</accession>
<keyword evidence="2" id="KW-1185">Reference proteome</keyword>
<comment type="caution">
    <text evidence="1">The sequence shown here is derived from an EMBL/GenBank/DDBJ whole genome shotgun (WGS) entry which is preliminary data.</text>
</comment>
<gene>
    <name evidence="1" type="ORF">EYC98_17425</name>
</gene>
<protein>
    <recommendedName>
        <fullName evidence="3">FHA domain-containing protein</fullName>
    </recommendedName>
</protein>